<feature type="non-terminal residue" evidence="2">
    <location>
        <position position="1"/>
    </location>
</feature>
<keyword evidence="1" id="KW-0472">Membrane</keyword>
<dbReference type="PANTHER" id="PTHR10790:SF51">
    <property type="entry name" value="TETRATRICOPEPTIDE REPEAT PROTEIN"/>
    <property type="match status" value="1"/>
</dbReference>
<feature type="transmembrane region" description="Helical" evidence="1">
    <location>
        <begin position="36"/>
        <end position="59"/>
    </location>
</feature>
<reference evidence="2" key="1">
    <citation type="submission" date="2018-05" db="EMBL/GenBank/DDBJ databases">
        <authorList>
            <person name="Lanie J.A."/>
            <person name="Ng W.-L."/>
            <person name="Kazmierczak K.M."/>
            <person name="Andrzejewski T.M."/>
            <person name="Davidsen T.M."/>
            <person name="Wayne K.J."/>
            <person name="Tettelin H."/>
            <person name="Glass J.I."/>
            <person name="Rusch D."/>
            <person name="Podicherti R."/>
            <person name="Tsui H.-C.T."/>
            <person name="Winkler M.E."/>
        </authorList>
    </citation>
    <scope>NUCLEOTIDE SEQUENCE</scope>
</reference>
<proteinExistence type="predicted"/>
<keyword evidence="1" id="KW-0812">Transmembrane</keyword>
<dbReference type="PANTHER" id="PTHR10790">
    <property type="entry name" value="TPR-DOMAIN CONTAINING PROTEIN"/>
    <property type="match status" value="1"/>
</dbReference>
<accession>A0A381YYI3</accession>
<sequence>YVLTIAYFSFLPYHLNSITFFNWIERTTNTTTFPQFISINGLFLAIAFSWCIYSVYPFITDQNSIRFSAKHLTKKIYRSHPKFLALIFITVLLFGYLIVALSSGMLGGAIPISILMILLLVGSCIFVFKNSKSSYSDSFFPCLLAIGAFSLVIGVDIWRIEGDIDRMNTVFKFYLNVWIILGIAAAYFLYNLLNQLSFSLKSTFSYCWVIFIFLLVSSGLIYTVFGTVDRLQDRFYNSVTAFTLDGYEFMRDGIYKDEKGDINLSADMAAVRWLRDNIEGSPVILEGVTPTYRWGGRISVHTGLPTVIGWEWHQQQQRWEYRNEINSRMADVNAIYTTPGFELAGNLIDKYEVKYIVIGEVEKLYYPSDGLRKIYEGLGGKLEKIYDAEGVIIMKVRDL</sequence>
<dbReference type="Pfam" id="PF10060">
    <property type="entry name" value="DUF2298"/>
    <property type="match status" value="1"/>
</dbReference>
<dbReference type="InterPro" id="IPR018746">
    <property type="entry name" value="DUF2298"/>
</dbReference>
<feature type="transmembrane region" description="Helical" evidence="1">
    <location>
        <begin position="105"/>
        <end position="128"/>
    </location>
</feature>
<dbReference type="EMBL" id="UINC01019390">
    <property type="protein sequence ID" value="SVA82078.1"/>
    <property type="molecule type" value="Genomic_DNA"/>
</dbReference>
<name>A0A381YYI3_9ZZZZ</name>
<gene>
    <name evidence="2" type="ORF">METZ01_LOCUS134932</name>
</gene>
<feature type="transmembrane region" description="Helical" evidence="1">
    <location>
        <begin position="140"/>
        <end position="161"/>
    </location>
</feature>
<feature type="transmembrane region" description="Helical" evidence="1">
    <location>
        <begin position="173"/>
        <end position="193"/>
    </location>
</feature>
<evidence type="ECO:0000256" key="1">
    <source>
        <dbReference type="SAM" id="Phobius"/>
    </source>
</evidence>
<feature type="transmembrane region" description="Helical" evidence="1">
    <location>
        <begin position="205"/>
        <end position="225"/>
    </location>
</feature>
<evidence type="ECO:0000313" key="2">
    <source>
        <dbReference type="EMBL" id="SVA82078.1"/>
    </source>
</evidence>
<keyword evidence="1" id="KW-1133">Transmembrane helix</keyword>
<feature type="transmembrane region" description="Helical" evidence="1">
    <location>
        <begin position="80"/>
        <end position="99"/>
    </location>
</feature>
<dbReference type="AlphaFoldDB" id="A0A381YYI3"/>
<organism evidence="2">
    <name type="scientific">marine metagenome</name>
    <dbReference type="NCBI Taxonomy" id="408172"/>
    <lineage>
        <taxon>unclassified sequences</taxon>
        <taxon>metagenomes</taxon>
        <taxon>ecological metagenomes</taxon>
    </lineage>
</organism>
<protein>
    <submittedName>
        <fullName evidence="2">Uncharacterized protein</fullName>
    </submittedName>
</protein>